<comment type="caution">
    <text evidence="3">The sequence shown here is derived from an EMBL/GenBank/DDBJ whole genome shotgun (WGS) entry which is preliminary data.</text>
</comment>
<dbReference type="SUPFAM" id="SSF53850">
    <property type="entry name" value="Periplasmic binding protein-like II"/>
    <property type="match status" value="1"/>
</dbReference>
<organism evidence="3 4">
    <name type="scientific">Reyranella soli</name>
    <dbReference type="NCBI Taxonomy" id="1230389"/>
    <lineage>
        <taxon>Bacteria</taxon>
        <taxon>Pseudomonadati</taxon>
        <taxon>Pseudomonadota</taxon>
        <taxon>Alphaproteobacteria</taxon>
        <taxon>Hyphomicrobiales</taxon>
        <taxon>Reyranellaceae</taxon>
        <taxon>Reyranella</taxon>
    </lineage>
</organism>
<dbReference type="CDD" id="cd13578">
    <property type="entry name" value="PBP2_Bug27"/>
    <property type="match status" value="1"/>
</dbReference>
<reference evidence="3 4" key="1">
    <citation type="submission" date="2019-07" db="EMBL/GenBank/DDBJ databases">
        <title>Whole genome shotgun sequence of Reyranella soli NBRC 108950.</title>
        <authorList>
            <person name="Hosoyama A."/>
            <person name="Uohara A."/>
            <person name="Ohji S."/>
            <person name="Ichikawa N."/>
        </authorList>
    </citation>
    <scope>NUCLEOTIDE SEQUENCE [LARGE SCALE GENOMIC DNA]</scope>
    <source>
        <strain evidence="3 4">NBRC 108950</strain>
    </source>
</reference>
<dbReference type="Gene3D" id="3.40.190.150">
    <property type="entry name" value="Bordetella uptake gene, domain 1"/>
    <property type="match status" value="1"/>
</dbReference>
<evidence type="ECO:0000256" key="1">
    <source>
        <dbReference type="ARBA" id="ARBA00006987"/>
    </source>
</evidence>
<dbReference type="RefSeq" id="WP_147155039.1">
    <property type="nucleotide sequence ID" value="NZ_BKAJ01000136.1"/>
</dbReference>
<protein>
    <submittedName>
        <fullName evidence="3">Exported protein</fullName>
    </submittedName>
</protein>
<dbReference type="AlphaFoldDB" id="A0A512NL41"/>
<sequence>MLTRRAAFAAMLATVGTGAHAQTEGPYPNRPVRFIVPAAPGGPTDVMARMISTGLAVKFGQPAVIVNRAGAGGNIGVVQVAKSPADGYTLLIASTGFVVNPSLFRDPGYDPFKDFLPITELGSSPNVILVHPSSPITSIRQLVDKAKADKEKLDVINPGQGSTPHLTAELLQLKGGIPVENIPYNGAGPAIQALLAKTTTIGITALPPAHAHIKSGALRALAITADKRWFDLPDVPTMEEQGYPGFISETFQGMYAPVGTPDAIVQRVARDTLNVLADASTLEKLRGVGFDVRARGPQGLAERVAREVPMWRDIIVQSRIELQ</sequence>
<keyword evidence="4" id="KW-1185">Reference proteome</keyword>
<dbReference type="InterPro" id="IPR005064">
    <property type="entry name" value="BUG"/>
</dbReference>
<evidence type="ECO:0000313" key="4">
    <source>
        <dbReference type="Proteomes" id="UP000321058"/>
    </source>
</evidence>
<dbReference type="PANTHER" id="PTHR42928:SF5">
    <property type="entry name" value="BLR1237 PROTEIN"/>
    <property type="match status" value="1"/>
</dbReference>
<proteinExistence type="inferred from homology"/>
<name>A0A512NL41_9HYPH</name>
<evidence type="ECO:0000256" key="2">
    <source>
        <dbReference type="SAM" id="SignalP"/>
    </source>
</evidence>
<dbReference type="PANTHER" id="PTHR42928">
    <property type="entry name" value="TRICARBOXYLATE-BINDING PROTEIN"/>
    <property type="match status" value="1"/>
</dbReference>
<dbReference type="InterPro" id="IPR042100">
    <property type="entry name" value="Bug_dom1"/>
</dbReference>
<evidence type="ECO:0000313" key="3">
    <source>
        <dbReference type="EMBL" id="GEP59668.1"/>
    </source>
</evidence>
<keyword evidence="2" id="KW-0732">Signal</keyword>
<gene>
    <name evidence="3" type="ORF">RSO01_68340</name>
</gene>
<feature type="chain" id="PRO_5022178142" evidence="2">
    <location>
        <begin position="22"/>
        <end position="323"/>
    </location>
</feature>
<dbReference type="EMBL" id="BKAJ01000136">
    <property type="protein sequence ID" value="GEP59668.1"/>
    <property type="molecule type" value="Genomic_DNA"/>
</dbReference>
<dbReference type="Gene3D" id="3.40.190.10">
    <property type="entry name" value="Periplasmic binding protein-like II"/>
    <property type="match status" value="1"/>
</dbReference>
<dbReference type="OrthoDB" id="7250553at2"/>
<feature type="signal peptide" evidence="2">
    <location>
        <begin position="1"/>
        <end position="21"/>
    </location>
</feature>
<dbReference type="Pfam" id="PF03401">
    <property type="entry name" value="TctC"/>
    <property type="match status" value="1"/>
</dbReference>
<dbReference type="PIRSF" id="PIRSF017082">
    <property type="entry name" value="YflP"/>
    <property type="match status" value="1"/>
</dbReference>
<comment type="similarity">
    <text evidence="1">Belongs to the UPF0065 (bug) family.</text>
</comment>
<dbReference type="Proteomes" id="UP000321058">
    <property type="component" value="Unassembled WGS sequence"/>
</dbReference>
<accession>A0A512NL41</accession>